<feature type="transmembrane region" description="Helical" evidence="7">
    <location>
        <begin position="102"/>
        <end position="119"/>
    </location>
</feature>
<protein>
    <submittedName>
        <fullName evidence="10">Miniconductance mechanosensitive channel MscM</fullName>
    </submittedName>
</protein>
<evidence type="ECO:0000256" key="2">
    <source>
        <dbReference type="ARBA" id="ARBA00008017"/>
    </source>
</evidence>
<comment type="similarity">
    <text evidence="2">Belongs to the MscS (TC 1.A.23) family.</text>
</comment>
<evidence type="ECO:0000256" key="7">
    <source>
        <dbReference type="SAM" id="Phobius"/>
    </source>
</evidence>
<accession>A0A517ZER2</accession>
<dbReference type="Gene3D" id="3.30.70.100">
    <property type="match status" value="1"/>
</dbReference>
<name>A0A517ZER2_9PLAN</name>
<dbReference type="SUPFAM" id="SSF50182">
    <property type="entry name" value="Sm-like ribonucleoproteins"/>
    <property type="match status" value="1"/>
</dbReference>
<dbReference type="Pfam" id="PF00924">
    <property type="entry name" value="MS_channel_2nd"/>
    <property type="match status" value="1"/>
</dbReference>
<dbReference type="PANTHER" id="PTHR30221:SF1">
    <property type="entry name" value="SMALL-CONDUCTANCE MECHANOSENSITIVE CHANNEL"/>
    <property type="match status" value="1"/>
</dbReference>
<evidence type="ECO:0000256" key="6">
    <source>
        <dbReference type="ARBA" id="ARBA00023136"/>
    </source>
</evidence>
<keyword evidence="5 7" id="KW-1133">Transmembrane helix</keyword>
<keyword evidence="4 7" id="KW-0812">Transmembrane</keyword>
<dbReference type="RefSeq" id="WP_145372182.1">
    <property type="nucleotide sequence ID" value="NZ_CP036275.1"/>
</dbReference>
<dbReference type="AlphaFoldDB" id="A0A517ZER2"/>
<dbReference type="InterPro" id="IPR011066">
    <property type="entry name" value="MscS_channel_C_sf"/>
</dbReference>
<evidence type="ECO:0000256" key="5">
    <source>
        <dbReference type="ARBA" id="ARBA00022989"/>
    </source>
</evidence>
<dbReference type="KEGG" id="mri:Mal4_53070"/>
<dbReference type="Pfam" id="PF21082">
    <property type="entry name" value="MS_channel_3rd"/>
    <property type="match status" value="1"/>
</dbReference>
<dbReference type="GO" id="GO:0008381">
    <property type="term" value="F:mechanosensitive monoatomic ion channel activity"/>
    <property type="evidence" value="ECO:0007669"/>
    <property type="project" value="InterPro"/>
</dbReference>
<organism evidence="10 11">
    <name type="scientific">Maioricimonas rarisocia</name>
    <dbReference type="NCBI Taxonomy" id="2528026"/>
    <lineage>
        <taxon>Bacteria</taxon>
        <taxon>Pseudomonadati</taxon>
        <taxon>Planctomycetota</taxon>
        <taxon>Planctomycetia</taxon>
        <taxon>Planctomycetales</taxon>
        <taxon>Planctomycetaceae</taxon>
        <taxon>Maioricimonas</taxon>
    </lineage>
</organism>
<dbReference type="Gene3D" id="2.30.30.60">
    <property type="match status" value="1"/>
</dbReference>
<dbReference type="Proteomes" id="UP000320496">
    <property type="component" value="Chromosome"/>
</dbReference>
<keyword evidence="6 7" id="KW-0472">Membrane</keyword>
<proteinExistence type="inferred from homology"/>
<evidence type="ECO:0000313" key="11">
    <source>
        <dbReference type="Proteomes" id="UP000320496"/>
    </source>
</evidence>
<dbReference type="InterPro" id="IPR045275">
    <property type="entry name" value="MscS_archaea/bacteria_type"/>
</dbReference>
<dbReference type="EMBL" id="CP036275">
    <property type="protein sequence ID" value="QDU40944.1"/>
    <property type="molecule type" value="Genomic_DNA"/>
</dbReference>
<reference evidence="10 11" key="1">
    <citation type="submission" date="2019-02" db="EMBL/GenBank/DDBJ databases">
        <title>Deep-cultivation of Planctomycetes and their phenomic and genomic characterization uncovers novel biology.</title>
        <authorList>
            <person name="Wiegand S."/>
            <person name="Jogler M."/>
            <person name="Boedeker C."/>
            <person name="Pinto D."/>
            <person name="Vollmers J."/>
            <person name="Rivas-Marin E."/>
            <person name="Kohn T."/>
            <person name="Peeters S.H."/>
            <person name="Heuer A."/>
            <person name="Rast P."/>
            <person name="Oberbeckmann S."/>
            <person name="Bunk B."/>
            <person name="Jeske O."/>
            <person name="Meyerdierks A."/>
            <person name="Storesund J.E."/>
            <person name="Kallscheuer N."/>
            <person name="Luecker S."/>
            <person name="Lage O.M."/>
            <person name="Pohl T."/>
            <person name="Merkel B.J."/>
            <person name="Hornburger P."/>
            <person name="Mueller R.-W."/>
            <person name="Bruemmer F."/>
            <person name="Labrenz M."/>
            <person name="Spormann A.M."/>
            <person name="Op den Camp H."/>
            <person name="Overmann J."/>
            <person name="Amann R."/>
            <person name="Jetten M.S.M."/>
            <person name="Mascher T."/>
            <person name="Medema M.H."/>
            <person name="Devos D.P."/>
            <person name="Kaster A.-K."/>
            <person name="Ovreas L."/>
            <person name="Rohde M."/>
            <person name="Galperin M.Y."/>
            <person name="Jogler C."/>
        </authorList>
    </citation>
    <scope>NUCLEOTIDE SEQUENCE [LARGE SCALE GENOMIC DNA]</scope>
    <source>
        <strain evidence="10 11">Mal4</strain>
    </source>
</reference>
<feature type="domain" description="Mechanosensitive ion channel MscS" evidence="8">
    <location>
        <begin position="122"/>
        <end position="187"/>
    </location>
</feature>
<dbReference type="InterPro" id="IPR006685">
    <property type="entry name" value="MscS_channel_2nd"/>
</dbReference>
<feature type="transmembrane region" description="Helical" evidence="7">
    <location>
        <begin position="6"/>
        <end position="24"/>
    </location>
</feature>
<dbReference type="PANTHER" id="PTHR30221">
    <property type="entry name" value="SMALL-CONDUCTANCE MECHANOSENSITIVE CHANNEL"/>
    <property type="match status" value="1"/>
</dbReference>
<dbReference type="SUPFAM" id="SSF82689">
    <property type="entry name" value="Mechanosensitive channel protein MscS (YggB), C-terminal domain"/>
    <property type="match status" value="1"/>
</dbReference>
<dbReference type="InterPro" id="IPR010920">
    <property type="entry name" value="LSM_dom_sf"/>
</dbReference>
<evidence type="ECO:0000259" key="9">
    <source>
        <dbReference type="Pfam" id="PF21082"/>
    </source>
</evidence>
<keyword evidence="11" id="KW-1185">Reference proteome</keyword>
<feature type="domain" description="Mechanosensitive ion channel MscS C-terminal" evidence="9">
    <location>
        <begin position="197"/>
        <end position="277"/>
    </location>
</feature>
<sequence>MTPLLIVYMILVGVAGTAAIIYLLRMLGIVQERRLVRLQKREALVPVDTDSPVDDAAQQVVDRGIESIEKQTTVVRRLLIPSVCLMIIVAIGTPFLPSVPGTMISVVVAALTVIGGIAARPTIENAICGLVISLSKLINIGDTVLVEGHYGTVEDITVTHTAIKVWDWRRYVVPNSKMLDSTFVNYSLFDEYLWVHVEFWVSFAADLDVVRTTAIEAAARSDHYVDYEEPRFWVMEMGKEGIRCWVAAWADSPSDGWSLANDVRTELIGTLRRKGIETHCHHHAVTGESPLGAVAARER</sequence>
<evidence type="ECO:0000313" key="10">
    <source>
        <dbReference type="EMBL" id="QDU40944.1"/>
    </source>
</evidence>
<evidence type="ECO:0000256" key="3">
    <source>
        <dbReference type="ARBA" id="ARBA00022475"/>
    </source>
</evidence>
<dbReference type="InterPro" id="IPR049278">
    <property type="entry name" value="MS_channel_C"/>
</dbReference>
<comment type="subcellular location">
    <subcellularLocation>
        <location evidence="1">Cell membrane</location>
        <topology evidence="1">Multi-pass membrane protein</topology>
    </subcellularLocation>
</comment>
<evidence type="ECO:0000259" key="8">
    <source>
        <dbReference type="Pfam" id="PF00924"/>
    </source>
</evidence>
<dbReference type="GO" id="GO:0005886">
    <property type="term" value="C:plasma membrane"/>
    <property type="evidence" value="ECO:0007669"/>
    <property type="project" value="UniProtKB-SubCell"/>
</dbReference>
<dbReference type="OrthoDB" id="9775207at2"/>
<evidence type="ECO:0000256" key="4">
    <source>
        <dbReference type="ARBA" id="ARBA00022692"/>
    </source>
</evidence>
<dbReference type="InterPro" id="IPR023408">
    <property type="entry name" value="MscS_beta-dom_sf"/>
</dbReference>
<evidence type="ECO:0000256" key="1">
    <source>
        <dbReference type="ARBA" id="ARBA00004651"/>
    </source>
</evidence>
<gene>
    <name evidence="10" type="primary">mscM_1</name>
    <name evidence="10" type="ORF">Mal4_53070</name>
</gene>
<keyword evidence="3" id="KW-1003">Cell membrane</keyword>
<feature type="transmembrane region" description="Helical" evidence="7">
    <location>
        <begin position="78"/>
        <end position="96"/>
    </location>
</feature>